<dbReference type="InterPro" id="IPR015947">
    <property type="entry name" value="PUA-like_sf"/>
</dbReference>
<evidence type="ECO:0000313" key="2">
    <source>
        <dbReference type="EMBL" id="RHA17250.1"/>
    </source>
</evidence>
<reference evidence="2 3" key="1">
    <citation type="submission" date="2018-08" db="EMBL/GenBank/DDBJ databases">
        <title>A genome reference for cultivated species of the human gut microbiota.</title>
        <authorList>
            <person name="Zou Y."/>
            <person name="Xue W."/>
            <person name="Luo G."/>
        </authorList>
    </citation>
    <scope>NUCLEOTIDE SEQUENCE [LARGE SCALE GENOMIC DNA]</scope>
    <source>
        <strain evidence="2 3">AM44-11BH</strain>
    </source>
</reference>
<dbReference type="Proteomes" id="UP000284779">
    <property type="component" value="Unassembled WGS sequence"/>
</dbReference>
<dbReference type="InterPro" id="IPR007374">
    <property type="entry name" value="ASCH_domain"/>
</dbReference>
<dbReference type="RefSeq" id="WP_117971237.1">
    <property type="nucleotide sequence ID" value="NZ_CAUBDO010000009.1"/>
</dbReference>
<name>A0A413R615_9FIRM</name>
<evidence type="ECO:0000313" key="3">
    <source>
        <dbReference type="Proteomes" id="UP000284779"/>
    </source>
</evidence>
<sequence>MCDILLSINPEHVENILKGIKKYEYRKIACRRRVDKIIIYSTTPIKKVVGEAEVIDILQKEKDELWHETENESGITKIFFDEYYKNKETAVAYKLGKVTKFEKPKELQEYGIKCAPQSFVYI</sequence>
<proteinExistence type="predicted"/>
<dbReference type="SUPFAM" id="SSF88697">
    <property type="entry name" value="PUA domain-like"/>
    <property type="match status" value="1"/>
</dbReference>
<dbReference type="Gene3D" id="2.30.130.30">
    <property type="entry name" value="Hypothetical protein"/>
    <property type="match status" value="1"/>
</dbReference>
<dbReference type="Pfam" id="PF04266">
    <property type="entry name" value="ASCH"/>
    <property type="match status" value="1"/>
</dbReference>
<accession>A0A413R615</accession>
<gene>
    <name evidence="2" type="ORF">DW944_09985</name>
</gene>
<protein>
    <submittedName>
        <fullName evidence="2">ASCH domain-containing protein</fullName>
    </submittedName>
</protein>
<dbReference type="EMBL" id="QSFD01000010">
    <property type="protein sequence ID" value="RHA17250.1"/>
    <property type="molecule type" value="Genomic_DNA"/>
</dbReference>
<evidence type="ECO:0000259" key="1">
    <source>
        <dbReference type="Pfam" id="PF04266"/>
    </source>
</evidence>
<comment type="caution">
    <text evidence="2">The sequence shown here is derived from an EMBL/GenBank/DDBJ whole genome shotgun (WGS) entry which is preliminary data.</text>
</comment>
<organism evidence="2 3">
    <name type="scientific">Eubacterium ventriosum</name>
    <dbReference type="NCBI Taxonomy" id="39496"/>
    <lineage>
        <taxon>Bacteria</taxon>
        <taxon>Bacillati</taxon>
        <taxon>Bacillota</taxon>
        <taxon>Clostridia</taxon>
        <taxon>Eubacteriales</taxon>
        <taxon>Eubacteriaceae</taxon>
        <taxon>Eubacterium</taxon>
    </lineage>
</organism>
<dbReference type="AlphaFoldDB" id="A0A413R615"/>
<keyword evidence="3" id="KW-1185">Reference proteome</keyword>
<feature type="domain" description="ASCH" evidence="1">
    <location>
        <begin position="6"/>
        <end position="95"/>
    </location>
</feature>